<dbReference type="SMART" id="SM00387">
    <property type="entry name" value="HATPase_c"/>
    <property type="match status" value="1"/>
</dbReference>
<dbReference type="AlphaFoldDB" id="A0A1G6ZY79"/>
<evidence type="ECO:0000259" key="3">
    <source>
        <dbReference type="PROSITE" id="PS50109"/>
    </source>
</evidence>
<protein>
    <submittedName>
        <fullName evidence="4">Histidine kinase-, DNA gyrase B-, and HSP90-like ATPase</fullName>
    </submittedName>
</protein>
<dbReference type="Pfam" id="PF06580">
    <property type="entry name" value="His_kinase"/>
    <property type="match status" value="1"/>
</dbReference>
<dbReference type="InterPro" id="IPR010559">
    <property type="entry name" value="Sig_transdc_His_kin_internal"/>
</dbReference>
<dbReference type="Proteomes" id="UP000183685">
    <property type="component" value="Unassembled WGS sequence"/>
</dbReference>
<dbReference type="Pfam" id="PF02518">
    <property type="entry name" value="HATPase_c"/>
    <property type="match status" value="1"/>
</dbReference>
<keyword evidence="4" id="KW-0808">Transferase</keyword>
<dbReference type="STRING" id="637679.GCA_001550055_01855"/>
<dbReference type="InterPro" id="IPR036890">
    <property type="entry name" value="HATPase_C_sf"/>
</dbReference>
<sequence>MDKKPKNSVGEDPNGSHNAPASSSESPKTGPVDVPGLLDLVLEEEKRRTANQGADTTMDRFFGTRERTFWTFQAMGWTGYGLVRSFTAFAIGFDLRFYSILILVAIVLGLTMTTALRYLYRYARDWSLPLLLPLVVTVCAALGLLYSYIEVSLGPVLIPNFSQASGLGLFSNAMFEATTLFAWSAIYFGYHFYTGMQEQKEQALKATAMAHQAQLKMLRYQLNPHFLFNTLNAISTLVLEKSEEDANKMLTKLSSFLRFTLVNQPTQRIPLDQELHALGLYLEIEKVRFSDRLNVEFDIDEQARTALIPSLLLQPLIENAIKYAIAPEIDGGTISVAATVKDHRLTVSLKDSGPGIEDLNNIVSQSGSGVGITNTKERLQQIYGDDHRITLENLEPQGLGIFIEIPCERQKRP</sequence>
<dbReference type="Gene3D" id="3.30.565.10">
    <property type="entry name" value="Histidine kinase-like ATPase, C-terminal domain"/>
    <property type="match status" value="1"/>
</dbReference>
<feature type="transmembrane region" description="Helical" evidence="2">
    <location>
        <begin position="169"/>
        <end position="190"/>
    </location>
</feature>
<dbReference type="RefSeq" id="WP_068304169.1">
    <property type="nucleotide sequence ID" value="NZ_FNAK01000004.1"/>
</dbReference>
<dbReference type="PANTHER" id="PTHR34220:SF7">
    <property type="entry name" value="SENSOR HISTIDINE KINASE YPDA"/>
    <property type="match status" value="1"/>
</dbReference>
<feature type="transmembrane region" description="Helical" evidence="2">
    <location>
        <begin position="130"/>
        <end position="149"/>
    </location>
</feature>
<feature type="region of interest" description="Disordered" evidence="1">
    <location>
        <begin position="1"/>
        <end position="32"/>
    </location>
</feature>
<dbReference type="GO" id="GO:0016020">
    <property type="term" value="C:membrane"/>
    <property type="evidence" value="ECO:0007669"/>
    <property type="project" value="InterPro"/>
</dbReference>
<keyword evidence="2" id="KW-0472">Membrane</keyword>
<dbReference type="SUPFAM" id="SSF55874">
    <property type="entry name" value="ATPase domain of HSP90 chaperone/DNA topoisomerase II/histidine kinase"/>
    <property type="match status" value="1"/>
</dbReference>
<keyword evidence="2" id="KW-1133">Transmembrane helix</keyword>
<evidence type="ECO:0000313" key="5">
    <source>
        <dbReference type="Proteomes" id="UP000183685"/>
    </source>
</evidence>
<keyword evidence="2" id="KW-0812">Transmembrane</keyword>
<proteinExistence type="predicted"/>
<keyword evidence="4" id="KW-0418">Kinase</keyword>
<feature type="domain" description="Histidine kinase" evidence="3">
    <location>
        <begin position="312"/>
        <end position="409"/>
    </location>
</feature>
<dbReference type="InterPro" id="IPR005467">
    <property type="entry name" value="His_kinase_dom"/>
</dbReference>
<gene>
    <name evidence="4" type="ORF">SAMN04488071_2001</name>
</gene>
<feature type="transmembrane region" description="Helical" evidence="2">
    <location>
        <begin position="68"/>
        <end position="91"/>
    </location>
</feature>
<keyword evidence="5" id="KW-1185">Reference proteome</keyword>
<dbReference type="OrthoDB" id="2514702at2"/>
<name>A0A1G6ZY79_9PROT</name>
<accession>A0A1G6ZY79</accession>
<dbReference type="EMBL" id="FNAK01000004">
    <property type="protein sequence ID" value="SDE07343.1"/>
    <property type="molecule type" value="Genomic_DNA"/>
</dbReference>
<evidence type="ECO:0000256" key="1">
    <source>
        <dbReference type="SAM" id="MobiDB-lite"/>
    </source>
</evidence>
<dbReference type="InterPro" id="IPR003594">
    <property type="entry name" value="HATPase_dom"/>
</dbReference>
<evidence type="ECO:0000313" key="4">
    <source>
        <dbReference type="EMBL" id="SDE07343.1"/>
    </source>
</evidence>
<feature type="compositionally biased region" description="Polar residues" evidence="1">
    <location>
        <begin position="15"/>
        <end position="27"/>
    </location>
</feature>
<dbReference type="PROSITE" id="PS50109">
    <property type="entry name" value="HIS_KIN"/>
    <property type="match status" value="1"/>
</dbReference>
<dbReference type="PANTHER" id="PTHR34220">
    <property type="entry name" value="SENSOR HISTIDINE KINASE YPDA"/>
    <property type="match status" value="1"/>
</dbReference>
<feature type="transmembrane region" description="Helical" evidence="2">
    <location>
        <begin position="97"/>
        <end position="118"/>
    </location>
</feature>
<dbReference type="GO" id="GO:0000155">
    <property type="term" value="F:phosphorelay sensor kinase activity"/>
    <property type="evidence" value="ECO:0007669"/>
    <property type="project" value="InterPro"/>
</dbReference>
<dbReference type="InterPro" id="IPR050640">
    <property type="entry name" value="Bact_2-comp_sensor_kinase"/>
</dbReference>
<reference evidence="4 5" key="1">
    <citation type="submission" date="2016-10" db="EMBL/GenBank/DDBJ databases">
        <authorList>
            <person name="de Groot N.N."/>
        </authorList>
    </citation>
    <scope>NUCLEOTIDE SEQUENCE [LARGE SCALE GENOMIC DNA]</scope>
    <source>
        <strain evidence="4 5">CGMCC 1.9109</strain>
    </source>
</reference>
<organism evidence="4 5">
    <name type="scientific">Kordiimonas lacus</name>
    <dbReference type="NCBI Taxonomy" id="637679"/>
    <lineage>
        <taxon>Bacteria</taxon>
        <taxon>Pseudomonadati</taxon>
        <taxon>Pseudomonadota</taxon>
        <taxon>Alphaproteobacteria</taxon>
        <taxon>Kordiimonadales</taxon>
        <taxon>Kordiimonadaceae</taxon>
        <taxon>Kordiimonas</taxon>
    </lineage>
</organism>
<evidence type="ECO:0000256" key="2">
    <source>
        <dbReference type="SAM" id="Phobius"/>
    </source>
</evidence>